<name>A0AC35U776_9BILA</name>
<evidence type="ECO:0000313" key="2">
    <source>
        <dbReference type="WBParaSite" id="RSKR_0000850000.1"/>
    </source>
</evidence>
<proteinExistence type="predicted"/>
<reference evidence="2" key="1">
    <citation type="submission" date="2016-11" db="UniProtKB">
        <authorList>
            <consortium name="WormBaseParasite"/>
        </authorList>
    </citation>
    <scope>IDENTIFICATION</scope>
    <source>
        <strain evidence="2">KR3021</strain>
    </source>
</reference>
<dbReference type="Proteomes" id="UP000095286">
    <property type="component" value="Unplaced"/>
</dbReference>
<protein>
    <submittedName>
        <fullName evidence="2">GTP-binding protein Di-Ras2</fullName>
    </submittedName>
</protein>
<sequence>MSLIRRRSKRVPGLEKIPVLRTGSVNPSELDMPSNEALSCPNSPAVKKMFRLVVVGSARTGKTSIVNRFLENEFEDRYLPTIENFHRKTYKNKGEIYQLDILDCSGIDPFPAARKLSYVTGEMFVLVCSVDHPESLNQISEIKNQIIECKNSRGLNTSHIPMIFVLNKIDLPRVKWNFNEAQFANLVKQNTNNPTGYILVSAAKNENIENLFSNIFLQARLPKFMSPNVHKQLRVKHSADGVSGEGGLAGSSRSHLLQLMRSKFSKDNDDESYTELNVRRSSLRTEILLSRAKSMEVRRKKSNNIGHKISIKTLGNGDPSYIVEACGMHESGMRKCVIM</sequence>
<evidence type="ECO:0000313" key="1">
    <source>
        <dbReference type="Proteomes" id="UP000095286"/>
    </source>
</evidence>
<dbReference type="WBParaSite" id="RSKR_0000850000.1">
    <property type="protein sequence ID" value="RSKR_0000850000.1"/>
    <property type="gene ID" value="RSKR_0000850000"/>
</dbReference>
<organism evidence="1 2">
    <name type="scientific">Rhabditophanes sp. KR3021</name>
    <dbReference type="NCBI Taxonomy" id="114890"/>
    <lineage>
        <taxon>Eukaryota</taxon>
        <taxon>Metazoa</taxon>
        <taxon>Ecdysozoa</taxon>
        <taxon>Nematoda</taxon>
        <taxon>Chromadorea</taxon>
        <taxon>Rhabditida</taxon>
        <taxon>Tylenchina</taxon>
        <taxon>Panagrolaimomorpha</taxon>
        <taxon>Strongyloidoidea</taxon>
        <taxon>Alloionematidae</taxon>
        <taxon>Rhabditophanes</taxon>
    </lineage>
</organism>
<accession>A0AC35U776</accession>